<protein>
    <submittedName>
        <fullName evidence="1">Uncharacterized protein</fullName>
    </submittedName>
</protein>
<proteinExistence type="predicted"/>
<organism evidence="1 2">
    <name type="scientific">Streptomyces brevispora</name>
    <dbReference type="NCBI Taxonomy" id="887462"/>
    <lineage>
        <taxon>Bacteria</taxon>
        <taxon>Bacillati</taxon>
        <taxon>Actinomycetota</taxon>
        <taxon>Actinomycetes</taxon>
        <taxon>Kitasatosporales</taxon>
        <taxon>Streptomycetaceae</taxon>
        <taxon>Streptomyces</taxon>
    </lineage>
</organism>
<comment type="caution">
    <text evidence="1">The sequence shown here is derived from an EMBL/GenBank/DDBJ whole genome shotgun (WGS) entry which is preliminary data.</text>
</comment>
<evidence type="ECO:0000313" key="1">
    <source>
        <dbReference type="EMBL" id="TWG03171.1"/>
    </source>
</evidence>
<reference evidence="1 2" key="1">
    <citation type="submission" date="2019-06" db="EMBL/GenBank/DDBJ databases">
        <title>Sequencing the genomes of 1000 actinobacteria strains.</title>
        <authorList>
            <person name="Klenk H.-P."/>
        </authorList>
    </citation>
    <scope>NUCLEOTIDE SEQUENCE [LARGE SCALE GENOMIC DNA]</scope>
    <source>
        <strain evidence="1 2">DSM 42059</strain>
    </source>
</reference>
<sequence>MFNRIRGAVSCTSERCVPRGRHRRSLAPLCPRAVPLDLADAPTLHMGQLRHGMDVLADEVTQLVRPYVLARREGTTQHPTPVARTPIARARLAPRGTN</sequence>
<accession>A0A561UUY5</accession>
<name>A0A561UUY5_9ACTN</name>
<dbReference type="OrthoDB" id="4247549at2"/>
<evidence type="ECO:0000313" key="2">
    <source>
        <dbReference type="Proteomes" id="UP000318186"/>
    </source>
</evidence>
<dbReference type="Proteomes" id="UP000318186">
    <property type="component" value="Unassembled WGS sequence"/>
</dbReference>
<gene>
    <name evidence="1" type="ORF">FHX80_111590</name>
</gene>
<dbReference type="EMBL" id="VIWW01000001">
    <property type="protein sequence ID" value="TWG03171.1"/>
    <property type="molecule type" value="Genomic_DNA"/>
</dbReference>
<dbReference type="AlphaFoldDB" id="A0A561UUY5"/>